<evidence type="ECO:0000313" key="8">
    <source>
        <dbReference type="EMBL" id="KAK9097837.1"/>
    </source>
</evidence>
<dbReference type="PANTHER" id="PTHR13230:SF5">
    <property type="entry name" value="GENERAL TRANSCRIPTION FACTOR 3C POLYPEPTIDE 5"/>
    <property type="match status" value="1"/>
</dbReference>
<feature type="domain" description="Transcription factor IIIC subunit 5 HTH" evidence="6">
    <location>
        <begin position="213"/>
        <end position="363"/>
    </location>
</feature>
<proteinExistence type="predicted"/>
<gene>
    <name evidence="8" type="ORF">Syun_024882</name>
</gene>
<dbReference type="InterPro" id="IPR042536">
    <property type="entry name" value="TFIIIC_tauA_Sfc1"/>
</dbReference>
<accession>A0AAP0ETK8</accession>
<organism evidence="8 9">
    <name type="scientific">Stephania yunnanensis</name>
    <dbReference type="NCBI Taxonomy" id="152371"/>
    <lineage>
        <taxon>Eukaryota</taxon>
        <taxon>Viridiplantae</taxon>
        <taxon>Streptophyta</taxon>
        <taxon>Embryophyta</taxon>
        <taxon>Tracheophyta</taxon>
        <taxon>Spermatophyta</taxon>
        <taxon>Magnoliopsida</taxon>
        <taxon>Ranunculales</taxon>
        <taxon>Menispermaceae</taxon>
        <taxon>Menispermoideae</taxon>
        <taxon>Cissampelideae</taxon>
        <taxon>Stephania</taxon>
    </lineage>
</organism>
<dbReference type="InterPro" id="IPR040454">
    <property type="entry name" value="TF_IIIC_Tfc1/Sfc1"/>
</dbReference>
<dbReference type="Proteomes" id="UP001420932">
    <property type="component" value="Unassembled WGS sequence"/>
</dbReference>
<comment type="caution">
    <text evidence="8">The sequence shown here is derived from an EMBL/GenBank/DDBJ whole genome shotgun (WGS) entry which is preliminary data.</text>
</comment>
<protein>
    <submittedName>
        <fullName evidence="8">Uncharacterized protein</fullName>
    </submittedName>
</protein>
<feature type="compositionally biased region" description="Polar residues" evidence="5">
    <location>
        <begin position="491"/>
        <end position="500"/>
    </location>
</feature>
<dbReference type="GO" id="GO:0000127">
    <property type="term" value="C:transcription factor TFIIIC complex"/>
    <property type="evidence" value="ECO:0007669"/>
    <property type="project" value="InterPro"/>
</dbReference>
<feature type="region of interest" description="Disordered" evidence="5">
    <location>
        <begin position="573"/>
        <end position="608"/>
    </location>
</feature>
<dbReference type="GO" id="GO:0001002">
    <property type="term" value="F:RNA polymerase III type 1 promoter sequence-specific DNA binding"/>
    <property type="evidence" value="ECO:0007669"/>
    <property type="project" value="TreeGrafter"/>
</dbReference>
<evidence type="ECO:0000259" key="7">
    <source>
        <dbReference type="Pfam" id="PF17682"/>
    </source>
</evidence>
<dbReference type="PANTHER" id="PTHR13230">
    <property type="entry name" value="GENERAL TRANSCRIPTION FACTOR IIIC, POLYPEPTIDE 5"/>
    <property type="match status" value="1"/>
</dbReference>
<dbReference type="EMBL" id="JBBNAF010000011">
    <property type="protein sequence ID" value="KAK9097837.1"/>
    <property type="molecule type" value="Genomic_DNA"/>
</dbReference>
<evidence type="ECO:0000256" key="2">
    <source>
        <dbReference type="ARBA" id="ARBA00023125"/>
    </source>
</evidence>
<dbReference type="AlphaFoldDB" id="A0AAP0ETK8"/>
<keyword evidence="3" id="KW-0804">Transcription</keyword>
<dbReference type="Pfam" id="PF17682">
    <property type="entry name" value="Tau95_N"/>
    <property type="match status" value="1"/>
</dbReference>
<evidence type="ECO:0000256" key="4">
    <source>
        <dbReference type="ARBA" id="ARBA00023242"/>
    </source>
</evidence>
<dbReference type="Gene3D" id="3.30.200.160">
    <property type="entry name" value="TFIIIC, subcomplex tauA, subunit Sfc1, barrel domain"/>
    <property type="match status" value="1"/>
</dbReference>
<feature type="domain" description="Transcription factor IIIC subunit Tfc1/Sfc1 triple barrel" evidence="7">
    <location>
        <begin position="20"/>
        <end position="175"/>
    </location>
</feature>
<name>A0AAP0ETK8_9MAGN</name>
<dbReference type="InterPro" id="IPR041499">
    <property type="entry name" value="Tfc1/Sfc1_N"/>
</dbReference>
<evidence type="ECO:0000313" key="9">
    <source>
        <dbReference type="Proteomes" id="UP001420932"/>
    </source>
</evidence>
<feature type="region of interest" description="Disordered" evidence="5">
    <location>
        <begin position="479"/>
        <end position="524"/>
    </location>
</feature>
<reference evidence="8 9" key="1">
    <citation type="submission" date="2024-01" db="EMBL/GenBank/DDBJ databases">
        <title>Genome assemblies of Stephania.</title>
        <authorList>
            <person name="Yang L."/>
        </authorList>
    </citation>
    <scope>NUCLEOTIDE SEQUENCE [LARGE SCALE GENOMIC DNA]</scope>
    <source>
        <strain evidence="8">YNDBR</strain>
        <tissue evidence="8">Leaf</tissue>
    </source>
</reference>
<keyword evidence="9" id="KW-1185">Reference proteome</keyword>
<evidence type="ECO:0000256" key="1">
    <source>
        <dbReference type="ARBA" id="ARBA00004123"/>
    </source>
</evidence>
<feature type="compositionally biased region" description="Acidic residues" evidence="5">
    <location>
        <begin position="596"/>
        <end position="608"/>
    </location>
</feature>
<dbReference type="GO" id="GO:0006384">
    <property type="term" value="P:transcription initiation at RNA polymerase III promoter"/>
    <property type="evidence" value="ECO:0007669"/>
    <property type="project" value="InterPro"/>
</dbReference>
<evidence type="ECO:0000259" key="6">
    <source>
        <dbReference type="Pfam" id="PF09734"/>
    </source>
</evidence>
<dbReference type="InterPro" id="IPR019136">
    <property type="entry name" value="TF_IIIC_su-5_HTH"/>
</dbReference>
<evidence type="ECO:0000256" key="5">
    <source>
        <dbReference type="SAM" id="MobiDB-lite"/>
    </source>
</evidence>
<comment type="subcellular location">
    <subcellularLocation>
        <location evidence="1">Nucleus</location>
    </subcellularLocation>
</comment>
<keyword evidence="2" id="KW-0238">DNA-binding</keyword>
<evidence type="ECO:0000256" key="3">
    <source>
        <dbReference type="ARBA" id="ARBA00023163"/>
    </source>
</evidence>
<feature type="compositionally biased region" description="Acidic residues" evidence="5">
    <location>
        <begin position="507"/>
        <end position="524"/>
    </location>
</feature>
<dbReference type="GO" id="GO:0005634">
    <property type="term" value="C:nucleus"/>
    <property type="evidence" value="ECO:0007669"/>
    <property type="project" value="UniProtKB-SubCell"/>
</dbReference>
<sequence>MGVVKDGTVSGILPGNEGFAVYYPGYPSAVDRVVETLGGAEGLLKARSSKSNFLELHFRPEDPYSHPVFGALSPSSNLLLKITKKINNGAQEAVITKNSLRGSSTEMAGSNMASCSSGIVENRQQNNVSNDAMVSSDITDGAQMQVETASASISVDIVARVSETYHFNGMVDYQHVLPVHADALRKKKRNWAEVEPRFERGGLMDIDQEDLMILLPPLFSPKDMPENLVLRPSTALSAKKRHETVVKHHWEMDIAPCLGIDFDIKEIPQKIDWERYITSGSDHWESQMAVSKLFDERPIWVKSSLKDRLLDGGLKFGTHSLKRLLFRVGYYFFTGPFRQFWIRKGYDPRVDPQSRIYQSIDFRVPPPLRNSLNLNTKSKCDWKSICAFRVFPSQCQISLQLCDLVDDYIQQEIRKPSKQTTCSNLTGWLSPHEVDTLRVRVAVRFLSVYPKVGAEALLKSASIRFEKLKRTVVLKEDSKSGEVGPRHVNRDLSTPSSGVTLSKADTELFDGDSGDEQGDDEDDNNVQYELEEEEDEEEELDEYEAIQEISDSAVETNFSKDYLMELFGSFPAGGAGGSNMLGADSSDGEYQILEHDDGDNDYYSDDDY</sequence>
<feature type="compositionally biased region" description="Basic and acidic residues" evidence="5">
    <location>
        <begin position="479"/>
        <end position="490"/>
    </location>
</feature>
<keyword evidence="4" id="KW-0539">Nucleus</keyword>
<dbReference type="GO" id="GO:0001003">
    <property type="term" value="F:RNA polymerase III type 2 promoter sequence-specific DNA binding"/>
    <property type="evidence" value="ECO:0007669"/>
    <property type="project" value="TreeGrafter"/>
</dbReference>
<dbReference type="Pfam" id="PF09734">
    <property type="entry name" value="Tau95"/>
    <property type="match status" value="1"/>
</dbReference>